<dbReference type="EMBL" id="CP036272">
    <property type="protein sequence ID" value="QDT61764.1"/>
    <property type="molecule type" value="Genomic_DNA"/>
</dbReference>
<sequence>MIRRLTLNGCASYADRSHWYLFVTEEIFFNHMHISKSVVVGTGFIGPIHVEALRRCGVQVMGIIGSTPEKSLTAARDLGLPTRLTSLSQVLQDPDVDCVHLTTPNALHFSQAKAVIEAGKHVLCEKPLAVSSDQSAQLVQLASQANVAAGVAYNIRFYPLCQEAAARVQDGSLGNVIHVQGSYVQDWLLYPEDYNWRVSAKEGGPLRAVADIGTHWLDLIQFITGKKVSKVLADLHTVYPIRQRPIGGAETFSGSNAPRETEPVDVNTDDCGSVLLKFEDGTPGNLWVSQTTAGRKNCLRFEVAGSDQALCFNSETPNELWIGHRNQANQALLRDPALLSSQAANKSSYPGGHNEGFPDAFKQLFRAFYQYIEAGDFSAPASFPSFADGHREVSLCEAILTSHQQQRWVDVNA</sequence>
<feature type="domain" description="Gfo/Idh/MocA-like oxidoreductase N-terminal" evidence="2">
    <location>
        <begin position="37"/>
        <end position="153"/>
    </location>
</feature>
<dbReference type="Gene3D" id="3.30.360.10">
    <property type="entry name" value="Dihydrodipicolinate Reductase, domain 2"/>
    <property type="match status" value="1"/>
</dbReference>
<dbReference type="PANTHER" id="PTHR43818:SF11">
    <property type="entry name" value="BCDNA.GH03377"/>
    <property type="match status" value="1"/>
</dbReference>
<dbReference type="InterPro" id="IPR055170">
    <property type="entry name" value="GFO_IDH_MocA-like_dom"/>
</dbReference>
<protein>
    <submittedName>
        <fullName evidence="4">1,5-anhydro-D-fructose reductase</fullName>
        <ecNumber evidence="4">1.1.1.292</ecNumber>
    </submittedName>
</protein>
<dbReference type="SUPFAM" id="SSF55347">
    <property type="entry name" value="Glyceraldehyde-3-phosphate dehydrogenase-like, C-terminal domain"/>
    <property type="match status" value="1"/>
</dbReference>
<organism evidence="4 5">
    <name type="scientific">Stieleria bergensis</name>
    <dbReference type="NCBI Taxonomy" id="2528025"/>
    <lineage>
        <taxon>Bacteria</taxon>
        <taxon>Pseudomonadati</taxon>
        <taxon>Planctomycetota</taxon>
        <taxon>Planctomycetia</taxon>
        <taxon>Pirellulales</taxon>
        <taxon>Pirellulaceae</taxon>
        <taxon>Stieleria</taxon>
    </lineage>
</organism>
<accession>A0A517T048</accession>
<dbReference type="EC" id="1.1.1.292" evidence="4"/>
<dbReference type="GO" id="GO:0033712">
    <property type="term" value="F:1,5-anhydro-D-fructose reductase (1,5-anhydro-D-mannitol-forming) activity"/>
    <property type="evidence" value="ECO:0007669"/>
    <property type="project" value="UniProtKB-EC"/>
</dbReference>
<dbReference type="PANTHER" id="PTHR43818">
    <property type="entry name" value="BCDNA.GH03377"/>
    <property type="match status" value="1"/>
</dbReference>
<evidence type="ECO:0000256" key="1">
    <source>
        <dbReference type="ARBA" id="ARBA00023002"/>
    </source>
</evidence>
<proteinExistence type="predicted"/>
<keyword evidence="1 4" id="KW-0560">Oxidoreductase</keyword>
<name>A0A517T048_9BACT</name>
<evidence type="ECO:0000259" key="2">
    <source>
        <dbReference type="Pfam" id="PF01408"/>
    </source>
</evidence>
<feature type="domain" description="GFO/IDH/MocA-like oxidoreductase" evidence="3">
    <location>
        <begin position="162"/>
        <end position="308"/>
    </location>
</feature>
<dbReference type="InterPro" id="IPR050463">
    <property type="entry name" value="Gfo/Idh/MocA_oxidrdct_glycsds"/>
</dbReference>
<evidence type="ECO:0000259" key="3">
    <source>
        <dbReference type="Pfam" id="PF22725"/>
    </source>
</evidence>
<dbReference type="InterPro" id="IPR000683">
    <property type="entry name" value="Gfo/Idh/MocA-like_OxRdtase_N"/>
</dbReference>
<keyword evidence="5" id="KW-1185">Reference proteome</keyword>
<reference evidence="4 5" key="1">
    <citation type="submission" date="2019-02" db="EMBL/GenBank/DDBJ databases">
        <title>Deep-cultivation of Planctomycetes and their phenomic and genomic characterization uncovers novel biology.</title>
        <authorList>
            <person name="Wiegand S."/>
            <person name="Jogler M."/>
            <person name="Boedeker C."/>
            <person name="Pinto D."/>
            <person name="Vollmers J."/>
            <person name="Rivas-Marin E."/>
            <person name="Kohn T."/>
            <person name="Peeters S.H."/>
            <person name="Heuer A."/>
            <person name="Rast P."/>
            <person name="Oberbeckmann S."/>
            <person name="Bunk B."/>
            <person name="Jeske O."/>
            <person name="Meyerdierks A."/>
            <person name="Storesund J.E."/>
            <person name="Kallscheuer N."/>
            <person name="Luecker S."/>
            <person name="Lage O.M."/>
            <person name="Pohl T."/>
            <person name="Merkel B.J."/>
            <person name="Hornburger P."/>
            <person name="Mueller R.-W."/>
            <person name="Bruemmer F."/>
            <person name="Labrenz M."/>
            <person name="Spormann A.M."/>
            <person name="Op den Camp H."/>
            <person name="Overmann J."/>
            <person name="Amann R."/>
            <person name="Jetten M.S.M."/>
            <person name="Mascher T."/>
            <person name="Medema M.H."/>
            <person name="Devos D.P."/>
            <person name="Kaster A.-K."/>
            <person name="Ovreas L."/>
            <person name="Rohde M."/>
            <person name="Galperin M.Y."/>
            <person name="Jogler C."/>
        </authorList>
    </citation>
    <scope>NUCLEOTIDE SEQUENCE [LARGE SCALE GENOMIC DNA]</scope>
    <source>
        <strain evidence="4 5">SV_7m_r</strain>
    </source>
</reference>
<dbReference type="Gene3D" id="3.40.50.720">
    <property type="entry name" value="NAD(P)-binding Rossmann-like Domain"/>
    <property type="match status" value="1"/>
</dbReference>
<dbReference type="Proteomes" id="UP000315003">
    <property type="component" value="Chromosome"/>
</dbReference>
<dbReference type="GO" id="GO:0000166">
    <property type="term" value="F:nucleotide binding"/>
    <property type="evidence" value="ECO:0007669"/>
    <property type="project" value="InterPro"/>
</dbReference>
<dbReference type="InterPro" id="IPR036291">
    <property type="entry name" value="NAD(P)-bd_dom_sf"/>
</dbReference>
<evidence type="ECO:0000313" key="5">
    <source>
        <dbReference type="Proteomes" id="UP000315003"/>
    </source>
</evidence>
<dbReference type="AlphaFoldDB" id="A0A517T048"/>
<evidence type="ECO:0000313" key="4">
    <source>
        <dbReference type="EMBL" id="QDT61764.1"/>
    </source>
</evidence>
<dbReference type="Pfam" id="PF22725">
    <property type="entry name" value="GFO_IDH_MocA_C3"/>
    <property type="match status" value="1"/>
</dbReference>
<dbReference type="Pfam" id="PF01408">
    <property type="entry name" value="GFO_IDH_MocA"/>
    <property type="match status" value="1"/>
</dbReference>
<gene>
    <name evidence="4" type="primary">afr_5</name>
    <name evidence="4" type="ORF">SV7mr_43040</name>
</gene>
<dbReference type="SUPFAM" id="SSF51735">
    <property type="entry name" value="NAD(P)-binding Rossmann-fold domains"/>
    <property type="match status" value="1"/>
</dbReference>